<dbReference type="Proteomes" id="UP000527143">
    <property type="component" value="Unassembled WGS sequence"/>
</dbReference>
<dbReference type="EMBL" id="JACIJF010000001">
    <property type="protein sequence ID" value="MBB5709108.1"/>
    <property type="molecule type" value="Genomic_DNA"/>
</dbReference>
<protein>
    <recommendedName>
        <fullName evidence="4">Ferritin-like domain-containing protein</fullName>
    </recommendedName>
</protein>
<evidence type="ECO:0008006" key="4">
    <source>
        <dbReference type="Google" id="ProtNLM"/>
    </source>
</evidence>
<organism evidence="2 3">
    <name type="scientific">Sphingomonas xinjiangensis</name>
    <dbReference type="NCBI Taxonomy" id="643568"/>
    <lineage>
        <taxon>Bacteria</taxon>
        <taxon>Pseudomonadati</taxon>
        <taxon>Pseudomonadota</taxon>
        <taxon>Alphaproteobacteria</taxon>
        <taxon>Sphingomonadales</taxon>
        <taxon>Sphingomonadaceae</taxon>
        <taxon>Sphingomonas</taxon>
    </lineage>
</organism>
<evidence type="ECO:0000313" key="3">
    <source>
        <dbReference type="Proteomes" id="UP000527143"/>
    </source>
</evidence>
<name>A0A840YE98_9SPHN</name>
<evidence type="ECO:0000256" key="1">
    <source>
        <dbReference type="SAM" id="MobiDB-lite"/>
    </source>
</evidence>
<accession>A0A840YE98</accession>
<dbReference type="InterPro" id="IPR052965">
    <property type="entry name" value="Pigment-catalase-like"/>
</dbReference>
<proteinExistence type="predicted"/>
<dbReference type="RefSeq" id="WP_184083541.1">
    <property type="nucleotide sequence ID" value="NZ_JACIJF010000001.1"/>
</dbReference>
<keyword evidence="3" id="KW-1185">Reference proteome</keyword>
<dbReference type="PANTHER" id="PTHR31694:SF26">
    <property type="entry name" value="OS05G0151100 PROTEIN"/>
    <property type="match status" value="1"/>
</dbReference>
<feature type="region of interest" description="Disordered" evidence="1">
    <location>
        <begin position="45"/>
        <end position="71"/>
    </location>
</feature>
<dbReference type="InterPro" id="IPR009078">
    <property type="entry name" value="Ferritin-like_SF"/>
</dbReference>
<evidence type="ECO:0000313" key="2">
    <source>
        <dbReference type="EMBL" id="MBB5709108.1"/>
    </source>
</evidence>
<reference evidence="2 3" key="1">
    <citation type="submission" date="2020-08" db="EMBL/GenBank/DDBJ databases">
        <title>Genomic Encyclopedia of Type Strains, Phase IV (KMG-IV): sequencing the most valuable type-strain genomes for metagenomic binning, comparative biology and taxonomic classification.</title>
        <authorList>
            <person name="Goeker M."/>
        </authorList>
    </citation>
    <scope>NUCLEOTIDE SEQUENCE [LARGE SCALE GENOMIC DNA]</scope>
    <source>
        <strain evidence="2 3">DSM 26736</strain>
    </source>
</reference>
<dbReference type="AlphaFoldDB" id="A0A840YE98"/>
<dbReference type="PANTHER" id="PTHR31694">
    <property type="entry name" value="DESICCATION-LIKE PROTEIN"/>
    <property type="match status" value="1"/>
</dbReference>
<dbReference type="SUPFAM" id="SSF47240">
    <property type="entry name" value="Ferritin-like"/>
    <property type="match status" value="1"/>
</dbReference>
<comment type="caution">
    <text evidence="2">The sequence shown here is derived from an EMBL/GenBank/DDBJ whole genome shotgun (WGS) entry which is preliminary data.</text>
</comment>
<gene>
    <name evidence="2" type="ORF">FHT02_000314</name>
</gene>
<feature type="compositionally biased region" description="Pro residues" evidence="1">
    <location>
        <begin position="57"/>
        <end position="69"/>
    </location>
</feature>
<sequence length="336" mass="34755">MKNNEITEMLAACDERRAQRRQFIKMAGGVSAAVAGASLLAGCDDDDDDDGDVITPTPSPTPTPTPTSPPQVVSDQNILNFALNLEYLEAQFYAFAVNGAYLPDTLLTGTGTGGAATGAKQVTFTDPMIRAFAREIAADEQAHVAFLRSQLGSAAVAQPALDLRPEGAFTAAARAAGLVGATATFDPYANENNFLLAAFLFEDVGVTAYKGSAALLESKLYLEAAAGIMAAEGYHAAMVRTALFRRGVQTPTLIDATESISNARDSLDGNTDLDQGVRPAVNGVANIVPTDANALAFGRSAGQVLNIVYLTPTATNKGGFFPSGVNGGLNLSAANG</sequence>
<dbReference type="Pfam" id="PF13668">
    <property type="entry name" value="Ferritin_2"/>
    <property type="match status" value="1"/>
</dbReference>